<evidence type="ECO:0000313" key="2">
    <source>
        <dbReference type="EMBL" id="PYC47539.1"/>
    </source>
</evidence>
<dbReference type="Pfam" id="PF05050">
    <property type="entry name" value="Methyltransf_21"/>
    <property type="match status" value="1"/>
</dbReference>
<dbReference type="EMBL" id="QFVT01000005">
    <property type="protein sequence ID" value="PYC47539.1"/>
    <property type="molecule type" value="Genomic_DNA"/>
</dbReference>
<dbReference type="NCBIfam" id="TIGR01444">
    <property type="entry name" value="fkbM_fam"/>
    <property type="match status" value="1"/>
</dbReference>
<dbReference type="AlphaFoldDB" id="A0A2V4MPS3"/>
<name>A0A2V4MPS3_9RHOB</name>
<evidence type="ECO:0000259" key="1">
    <source>
        <dbReference type="Pfam" id="PF05050"/>
    </source>
</evidence>
<keyword evidence="2" id="KW-0489">Methyltransferase</keyword>
<dbReference type="InterPro" id="IPR006342">
    <property type="entry name" value="FkbM_mtfrase"/>
</dbReference>
<dbReference type="Gene3D" id="3.40.50.150">
    <property type="entry name" value="Vaccinia Virus protein VP39"/>
    <property type="match status" value="1"/>
</dbReference>
<organism evidence="2 3">
    <name type="scientific">Litorivita pollutaquae</name>
    <dbReference type="NCBI Taxonomy" id="2200892"/>
    <lineage>
        <taxon>Bacteria</taxon>
        <taxon>Pseudomonadati</taxon>
        <taxon>Pseudomonadota</taxon>
        <taxon>Alphaproteobacteria</taxon>
        <taxon>Rhodobacterales</taxon>
        <taxon>Paracoccaceae</taxon>
        <taxon>Litorivita</taxon>
    </lineage>
</organism>
<sequence>MPKDISRNRLDLLVDITALDGKIEVLDIGANPIEGEVSYQALLDSGYANVTGFEPQEEALAALDARKSDAETYLPHALGDGKKKNLHIYQSSGFTSIFPADAASAAYLNFEKGMTEKQVIPMPTRRLDSLKPVGKVDFLKIDVQGSETAIISNGIKKLAEAMAVQTEVRMFPLYEGEPRYGELEAALVDQGFEFLRFASLKHACLATGFKRRLKRSQFAQAVDGDAFFLRNMRAVNSYSDDQIRKLAVIADSIMGNFDLTLYALEQLQSRGLTNPTAIEQYFEMVPADARRG</sequence>
<dbReference type="RefSeq" id="WP_110795848.1">
    <property type="nucleotide sequence ID" value="NZ_KZ826484.1"/>
</dbReference>
<dbReference type="SUPFAM" id="SSF53335">
    <property type="entry name" value="S-adenosyl-L-methionine-dependent methyltransferases"/>
    <property type="match status" value="1"/>
</dbReference>
<dbReference type="InterPro" id="IPR029063">
    <property type="entry name" value="SAM-dependent_MTases_sf"/>
</dbReference>
<evidence type="ECO:0000313" key="3">
    <source>
        <dbReference type="Proteomes" id="UP000248012"/>
    </source>
</evidence>
<dbReference type="PANTHER" id="PTHR36973">
    <property type="entry name" value="SLL1456 PROTEIN-RELATED"/>
    <property type="match status" value="1"/>
</dbReference>
<dbReference type="Proteomes" id="UP000248012">
    <property type="component" value="Unassembled WGS sequence"/>
</dbReference>
<dbReference type="GO" id="GO:0008171">
    <property type="term" value="F:O-methyltransferase activity"/>
    <property type="evidence" value="ECO:0007669"/>
    <property type="project" value="TreeGrafter"/>
</dbReference>
<reference evidence="2 3" key="1">
    <citation type="submission" date="2018-05" db="EMBL/GenBank/DDBJ databases">
        <title>Oceanovita maritima gen. nov., sp. nov., a marine bacterium in the family Rhodobacteraceae isolated from surface seawater of Lundu port Xiamen, China.</title>
        <authorList>
            <person name="Hetharua B.H."/>
            <person name="Min D."/>
            <person name="Liao H."/>
            <person name="Tian Y."/>
        </authorList>
    </citation>
    <scope>NUCLEOTIDE SEQUENCE [LARGE SCALE GENOMIC DNA]</scope>
    <source>
        <strain evidence="2 3">FSX-11</strain>
    </source>
</reference>
<feature type="domain" description="Methyltransferase FkbM" evidence="1">
    <location>
        <begin position="27"/>
        <end position="194"/>
    </location>
</feature>
<proteinExistence type="predicted"/>
<gene>
    <name evidence="2" type="ORF">DI396_08805</name>
</gene>
<accession>A0A2V4MPS3</accession>
<comment type="caution">
    <text evidence="2">The sequence shown here is derived from an EMBL/GenBank/DDBJ whole genome shotgun (WGS) entry which is preliminary data.</text>
</comment>
<dbReference type="GO" id="GO:0032259">
    <property type="term" value="P:methylation"/>
    <property type="evidence" value="ECO:0007669"/>
    <property type="project" value="UniProtKB-KW"/>
</dbReference>
<dbReference type="OrthoDB" id="292760at2"/>
<keyword evidence="3" id="KW-1185">Reference proteome</keyword>
<dbReference type="InterPro" id="IPR053188">
    <property type="entry name" value="FkbM_Methyltransferase"/>
</dbReference>
<keyword evidence="2" id="KW-0808">Transferase</keyword>
<dbReference type="PANTHER" id="PTHR36973:SF4">
    <property type="entry name" value="NODULATION PROTEIN"/>
    <property type="match status" value="1"/>
</dbReference>
<protein>
    <submittedName>
        <fullName evidence="2">FkbM family methyltransferase</fullName>
    </submittedName>
</protein>